<dbReference type="Pfam" id="PF00480">
    <property type="entry name" value="ROK"/>
    <property type="match status" value="1"/>
</dbReference>
<accession>A0A917X4I3</accession>
<dbReference type="InterPro" id="IPR036388">
    <property type="entry name" value="WH-like_DNA-bd_sf"/>
</dbReference>
<proteinExistence type="inferred from homology"/>
<dbReference type="InterPro" id="IPR000600">
    <property type="entry name" value="ROK"/>
</dbReference>
<reference evidence="3" key="2">
    <citation type="submission" date="2020-09" db="EMBL/GenBank/DDBJ databases">
        <authorList>
            <person name="Sun Q."/>
            <person name="Ohkuma M."/>
        </authorList>
    </citation>
    <scope>NUCLEOTIDE SEQUENCE</scope>
    <source>
        <strain evidence="3">JCM 19831</strain>
    </source>
</reference>
<dbReference type="Pfam" id="PF09339">
    <property type="entry name" value="HTH_IclR"/>
    <property type="match status" value="1"/>
</dbReference>
<feature type="domain" description="HTH iclR-type" evidence="2">
    <location>
        <begin position="46"/>
        <end position="75"/>
    </location>
</feature>
<evidence type="ECO:0000256" key="1">
    <source>
        <dbReference type="ARBA" id="ARBA00006479"/>
    </source>
</evidence>
<dbReference type="PANTHER" id="PTHR18964:SF149">
    <property type="entry name" value="BIFUNCTIONAL UDP-N-ACETYLGLUCOSAMINE 2-EPIMERASE_N-ACETYLMANNOSAMINE KINASE"/>
    <property type="match status" value="1"/>
</dbReference>
<evidence type="ECO:0000259" key="2">
    <source>
        <dbReference type="Pfam" id="PF09339"/>
    </source>
</evidence>
<organism evidence="3 4">
    <name type="scientific">Dactylosporangium sucinum</name>
    <dbReference type="NCBI Taxonomy" id="1424081"/>
    <lineage>
        <taxon>Bacteria</taxon>
        <taxon>Bacillati</taxon>
        <taxon>Actinomycetota</taxon>
        <taxon>Actinomycetes</taxon>
        <taxon>Micromonosporales</taxon>
        <taxon>Micromonosporaceae</taxon>
        <taxon>Dactylosporangium</taxon>
    </lineage>
</organism>
<dbReference type="GO" id="GO:0003677">
    <property type="term" value="F:DNA binding"/>
    <property type="evidence" value="ECO:0007669"/>
    <property type="project" value="InterPro"/>
</dbReference>
<comment type="similarity">
    <text evidence="1">Belongs to the ROK (NagC/XylR) family.</text>
</comment>
<dbReference type="InterPro" id="IPR005471">
    <property type="entry name" value="Tscrpt_reg_IclR_N"/>
</dbReference>
<dbReference type="Gene3D" id="3.30.420.40">
    <property type="match status" value="2"/>
</dbReference>
<dbReference type="Gene3D" id="1.10.10.10">
    <property type="entry name" value="Winged helix-like DNA-binding domain superfamily/Winged helix DNA-binding domain"/>
    <property type="match status" value="1"/>
</dbReference>
<dbReference type="EMBL" id="BMPI01000052">
    <property type="protein sequence ID" value="GGM65567.1"/>
    <property type="molecule type" value="Genomic_DNA"/>
</dbReference>
<protein>
    <submittedName>
        <fullName evidence="3">Sugar kinase</fullName>
    </submittedName>
</protein>
<sequence length="411" mass="42844">MTFPNAVWQAVPVETTGTASTTSVLRVMNERAVFGETFRLGTVSRPELAQRTGLSKPTVAVALTNLERAGLLRQVGTRAGAAGRSAALYEVRPEAGWVFAVDVGRSYVRVGLADLVGTVVARRDETSRGTRARDLVAQLTRLAGELAAEAGITRDDITLAVFGTPGIHDKATGALHLAPNLPGWDRRGSVERLAGIAGSTYVVENDVDLAAVGEATYGLGRGVRHFVYVSIGTGTGMGIMIDGKLYRGFRGAAGEIGYLPVGEGDPLLDEPGARRRGMFESVASADGVVALARRLGLHDAATAKDVFDAARAGEETARLAVSRVVDHVSHALAGITAVLDPELVVLGGGVGSQPGDLLTAPVAERLRDLVVLRPPRIEVSTLGTDAVLLGALAVGLAEARDLVLDRAAALR</sequence>
<dbReference type="Proteomes" id="UP000642070">
    <property type="component" value="Unassembled WGS sequence"/>
</dbReference>
<reference evidence="3" key="1">
    <citation type="journal article" date="2014" name="Int. J. Syst. Evol. Microbiol.">
        <title>Complete genome sequence of Corynebacterium casei LMG S-19264T (=DSM 44701T), isolated from a smear-ripened cheese.</title>
        <authorList>
            <consortium name="US DOE Joint Genome Institute (JGI-PGF)"/>
            <person name="Walter F."/>
            <person name="Albersmeier A."/>
            <person name="Kalinowski J."/>
            <person name="Ruckert C."/>
        </authorList>
    </citation>
    <scope>NUCLEOTIDE SEQUENCE</scope>
    <source>
        <strain evidence="3">JCM 19831</strain>
    </source>
</reference>
<evidence type="ECO:0000313" key="4">
    <source>
        <dbReference type="Proteomes" id="UP000642070"/>
    </source>
</evidence>
<dbReference type="PANTHER" id="PTHR18964">
    <property type="entry name" value="ROK (REPRESSOR, ORF, KINASE) FAMILY"/>
    <property type="match status" value="1"/>
</dbReference>
<keyword evidence="3" id="KW-0418">Kinase</keyword>
<name>A0A917X4I3_9ACTN</name>
<gene>
    <name evidence="3" type="ORF">GCM10007977_078950</name>
</gene>
<dbReference type="GO" id="GO:0016301">
    <property type="term" value="F:kinase activity"/>
    <property type="evidence" value="ECO:0007669"/>
    <property type="project" value="UniProtKB-KW"/>
</dbReference>
<dbReference type="SUPFAM" id="SSF46785">
    <property type="entry name" value="Winged helix' DNA-binding domain"/>
    <property type="match status" value="1"/>
</dbReference>
<evidence type="ECO:0000313" key="3">
    <source>
        <dbReference type="EMBL" id="GGM65567.1"/>
    </source>
</evidence>
<dbReference type="GO" id="GO:0006355">
    <property type="term" value="P:regulation of DNA-templated transcription"/>
    <property type="evidence" value="ECO:0007669"/>
    <property type="project" value="InterPro"/>
</dbReference>
<dbReference type="AlphaFoldDB" id="A0A917X4I3"/>
<keyword evidence="3" id="KW-0808">Transferase</keyword>
<dbReference type="InterPro" id="IPR036390">
    <property type="entry name" value="WH_DNA-bd_sf"/>
</dbReference>
<dbReference type="SUPFAM" id="SSF53067">
    <property type="entry name" value="Actin-like ATPase domain"/>
    <property type="match status" value="1"/>
</dbReference>
<comment type="caution">
    <text evidence="3">The sequence shown here is derived from an EMBL/GenBank/DDBJ whole genome shotgun (WGS) entry which is preliminary data.</text>
</comment>
<dbReference type="InterPro" id="IPR043129">
    <property type="entry name" value="ATPase_NBD"/>
</dbReference>
<keyword evidence="4" id="KW-1185">Reference proteome</keyword>